<proteinExistence type="inferred from homology"/>
<evidence type="ECO:0000256" key="5">
    <source>
        <dbReference type="ARBA" id="ARBA00022598"/>
    </source>
</evidence>
<dbReference type="GO" id="GO:0005524">
    <property type="term" value="F:ATP binding"/>
    <property type="evidence" value="ECO:0007669"/>
    <property type="project" value="UniProtKB-UniRule"/>
</dbReference>
<dbReference type="InterPro" id="IPR001412">
    <property type="entry name" value="aa-tRNA-synth_I_CS"/>
</dbReference>
<keyword evidence="7 11" id="KW-0067">ATP-binding</keyword>
<dbReference type="InterPro" id="IPR009080">
    <property type="entry name" value="tRNAsynth_Ia_anticodon-bd"/>
</dbReference>
<dbReference type="InterPro" id="IPR035684">
    <property type="entry name" value="ArgRS_core"/>
</dbReference>
<dbReference type="PROSITE" id="PS00178">
    <property type="entry name" value="AA_TRNA_LIGASE_I"/>
    <property type="match status" value="1"/>
</dbReference>
<dbReference type="Gene3D" id="1.10.730.10">
    <property type="entry name" value="Isoleucyl-tRNA Synthetase, Domain 1"/>
    <property type="match status" value="1"/>
</dbReference>
<keyword evidence="6 11" id="KW-0547">Nucleotide-binding</keyword>
<evidence type="ECO:0000256" key="12">
    <source>
        <dbReference type="RuleBase" id="RU363038"/>
    </source>
</evidence>
<evidence type="ECO:0000256" key="2">
    <source>
        <dbReference type="ARBA" id="ARBA00005594"/>
    </source>
</evidence>
<keyword evidence="4 11" id="KW-0963">Cytoplasm</keyword>
<dbReference type="InterPro" id="IPR005148">
    <property type="entry name" value="Arg-tRNA-synth_N"/>
</dbReference>
<keyword evidence="8 11" id="KW-0648">Protein biosynthesis</keyword>
<dbReference type="SUPFAM" id="SSF47323">
    <property type="entry name" value="Anticodon-binding domain of a subclass of class I aminoacyl-tRNA synthetases"/>
    <property type="match status" value="1"/>
</dbReference>
<evidence type="ECO:0000259" key="14">
    <source>
        <dbReference type="SMART" id="SM01016"/>
    </source>
</evidence>
<keyword evidence="9 11" id="KW-0030">Aminoacyl-tRNA synthetase</keyword>
<accession>A0A9W6Q682</accession>
<dbReference type="FunFam" id="1.10.730.10:FF:000008">
    <property type="entry name" value="Arginine--tRNA ligase"/>
    <property type="match status" value="1"/>
</dbReference>
<evidence type="ECO:0000313" key="15">
    <source>
        <dbReference type="EMBL" id="GLW69158.1"/>
    </source>
</evidence>
<dbReference type="PRINTS" id="PR01038">
    <property type="entry name" value="TRNASYNTHARG"/>
</dbReference>
<dbReference type="Pfam" id="PF00750">
    <property type="entry name" value="tRNA-synt_1d"/>
    <property type="match status" value="1"/>
</dbReference>
<dbReference type="PANTHER" id="PTHR11956:SF5">
    <property type="entry name" value="ARGININE--TRNA LIGASE, CYTOPLASMIC"/>
    <property type="match status" value="1"/>
</dbReference>
<evidence type="ECO:0000256" key="9">
    <source>
        <dbReference type="ARBA" id="ARBA00023146"/>
    </source>
</evidence>
<dbReference type="SUPFAM" id="SSF55190">
    <property type="entry name" value="Arginyl-tRNA synthetase (ArgRS), N-terminal 'additional' domain"/>
    <property type="match status" value="1"/>
</dbReference>
<dbReference type="GO" id="GO:0005737">
    <property type="term" value="C:cytoplasm"/>
    <property type="evidence" value="ECO:0007669"/>
    <property type="project" value="UniProtKB-SubCell"/>
</dbReference>
<feature type="domain" description="Arginyl tRNA synthetase N-terminal" evidence="14">
    <location>
        <begin position="17"/>
        <end position="105"/>
    </location>
</feature>
<dbReference type="AlphaFoldDB" id="A0A9W6Q682"/>
<sequence length="564" mass="61481">MAVGYPVSPRLGTVTPAELSQAVQAAVSAAVQAGELTVDVPEHVTVERPKNRDHGDYATNVALQLAKPAGRPPRAVAEILAGRLRGIGGVAKVDIAGPGFLNITLDAATQGELARTIVEAGEAYGRNEALKGLRINLEFVSANPTGPIHIGGVRWAAVGDSLARVLKATGAEVSTEYYLNDAGVQITKFAKSLKAAANGQPVPEDGYVGEYISDIAKAVTDGVPGVLDLPEDEQLQVFRTEGLKLMVAEIQRSMAEFGVHFDTWFSEQTLHDSGAVGKAIERLREQGHVFDRDGAIWLRTTDFGDDKDRVLIKADGETTYFAADAAYYLSKRDRGAEVSVYMLGADHHGYVNRLKAIAACAGDDMDRNIEVMIGQFVKMLRDGKEVRLSKRAGNIITIDDVIDWIGVDAARYMLVRQSTDSTITIDIDLVTSTSRENPVYYVQYAHARMSAVQRNAVEKGIVRSADFKPELLSSEWENDLLGQLGEFPRVLAKAGELREPHHVATYLEELARAYHRFYDNCQILPKGDEEVTDLTHARLWLADATRTTLANGLRLLGVSAPERM</sequence>
<protein>
    <recommendedName>
        <fullName evidence="11">Arginine--tRNA ligase</fullName>
        <ecNumber evidence="11">6.1.1.19</ecNumber>
    </recommendedName>
    <alternativeName>
        <fullName evidence="11">Arginyl-tRNA synthetase</fullName>
        <shortName evidence="11">ArgRS</shortName>
    </alternativeName>
</protein>
<gene>
    <name evidence="11 15" type="primary">argS</name>
    <name evidence="15" type="ORF">Kpho02_14570</name>
</gene>
<organism evidence="15 16">
    <name type="scientific">Kitasatospora phosalacinea</name>
    <dbReference type="NCBI Taxonomy" id="2065"/>
    <lineage>
        <taxon>Bacteria</taxon>
        <taxon>Bacillati</taxon>
        <taxon>Actinomycetota</taxon>
        <taxon>Actinomycetes</taxon>
        <taxon>Kitasatosporales</taxon>
        <taxon>Streptomycetaceae</taxon>
        <taxon>Kitasatospora</taxon>
    </lineage>
</organism>
<reference evidence="15" key="1">
    <citation type="submission" date="2023-02" db="EMBL/GenBank/DDBJ databases">
        <title>Kitasatospora phosalacinea NBRC 14627.</title>
        <authorList>
            <person name="Ichikawa N."/>
            <person name="Sato H."/>
            <person name="Tonouchi N."/>
        </authorList>
    </citation>
    <scope>NUCLEOTIDE SEQUENCE</scope>
    <source>
        <strain evidence="15">NBRC 14627</strain>
    </source>
</reference>
<dbReference type="SUPFAM" id="SSF52374">
    <property type="entry name" value="Nucleotidylyl transferase"/>
    <property type="match status" value="1"/>
</dbReference>
<dbReference type="CDD" id="cd00671">
    <property type="entry name" value="ArgRS_core"/>
    <property type="match status" value="1"/>
</dbReference>
<name>A0A9W6Q682_9ACTN</name>
<dbReference type="GO" id="GO:0006420">
    <property type="term" value="P:arginyl-tRNA aminoacylation"/>
    <property type="evidence" value="ECO:0007669"/>
    <property type="project" value="UniProtKB-UniRule"/>
</dbReference>
<dbReference type="InterPro" id="IPR014729">
    <property type="entry name" value="Rossmann-like_a/b/a_fold"/>
</dbReference>
<dbReference type="InterPro" id="IPR001278">
    <property type="entry name" value="Arg-tRNA-ligase"/>
</dbReference>
<comment type="subcellular location">
    <subcellularLocation>
        <location evidence="1 11">Cytoplasm</location>
    </subcellularLocation>
</comment>
<evidence type="ECO:0000256" key="4">
    <source>
        <dbReference type="ARBA" id="ARBA00022490"/>
    </source>
</evidence>
<dbReference type="Pfam" id="PF05746">
    <property type="entry name" value="DALR_1"/>
    <property type="match status" value="1"/>
</dbReference>
<dbReference type="HAMAP" id="MF_00123">
    <property type="entry name" value="Arg_tRNA_synth"/>
    <property type="match status" value="1"/>
</dbReference>
<dbReference type="EMBL" id="BSSA01000003">
    <property type="protein sequence ID" value="GLW69158.1"/>
    <property type="molecule type" value="Genomic_DNA"/>
</dbReference>
<evidence type="ECO:0000256" key="8">
    <source>
        <dbReference type="ARBA" id="ARBA00022917"/>
    </source>
</evidence>
<dbReference type="Gene3D" id="3.40.50.620">
    <property type="entry name" value="HUPs"/>
    <property type="match status" value="1"/>
</dbReference>
<comment type="similarity">
    <text evidence="2 11 12">Belongs to the class-I aminoacyl-tRNA synthetase family.</text>
</comment>
<dbReference type="NCBIfam" id="TIGR00456">
    <property type="entry name" value="argS"/>
    <property type="match status" value="1"/>
</dbReference>
<evidence type="ECO:0000256" key="10">
    <source>
        <dbReference type="ARBA" id="ARBA00049339"/>
    </source>
</evidence>
<feature type="short sequence motif" description="'HIGH' region" evidence="11">
    <location>
        <begin position="142"/>
        <end position="152"/>
    </location>
</feature>
<comment type="caution">
    <text evidence="15">The sequence shown here is derived from an EMBL/GenBank/DDBJ whole genome shotgun (WGS) entry which is preliminary data.</text>
</comment>
<dbReference type="InterPro" id="IPR008909">
    <property type="entry name" value="DALR_anticod-bd"/>
</dbReference>
<dbReference type="Proteomes" id="UP001165041">
    <property type="component" value="Unassembled WGS sequence"/>
</dbReference>
<comment type="subunit">
    <text evidence="3 11">Monomer.</text>
</comment>
<evidence type="ECO:0000259" key="13">
    <source>
        <dbReference type="SMART" id="SM00836"/>
    </source>
</evidence>
<evidence type="ECO:0000256" key="3">
    <source>
        <dbReference type="ARBA" id="ARBA00011245"/>
    </source>
</evidence>
<dbReference type="CDD" id="cd07956">
    <property type="entry name" value="Anticodon_Ia_Arg"/>
    <property type="match status" value="1"/>
</dbReference>
<dbReference type="GO" id="GO:0004814">
    <property type="term" value="F:arginine-tRNA ligase activity"/>
    <property type="evidence" value="ECO:0007669"/>
    <property type="project" value="UniProtKB-UniRule"/>
</dbReference>
<dbReference type="FunFam" id="3.40.50.620:FF:000062">
    <property type="entry name" value="Arginine--tRNA ligase"/>
    <property type="match status" value="1"/>
</dbReference>
<evidence type="ECO:0000256" key="11">
    <source>
        <dbReference type="HAMAP-Rule" id="MF_00123"/>
    </source>
</evidence>
<keyword evidence="5 11" id="KW-0436">Ligase</keyword>
<dbReference type="SMART" id="SM00836">
    <property type="entry name" value="DALR_1"/>
    <property type="match status" value="1"/>
</dbReference>
<evidence type="ECO:0000256" key="1">
    <source>
        <dbReference type="ARBA" id="ARBA00004496"/>
    </source>
</evidence>
<dbReference type="InterPro" id="IPR036695">
    <property type="entry name" value="Arg-tRNA-synth_N_sf"/>
</dbReference>
<comment type="catalytic activity">
    <reaction evidence="10 11">
        <text>tRNA(Arg) + L-arginine + ATP = L-arginyl-tRNA(Arg) + AMP + diphosphate</text>
        <dbReference type="Rhea" id="RHEA:20301"/>
        <dbReference type="Rhea" id="RHEA-COMP:9658"/>
        <dbReference type="Rhea" id="RHEA-COMP:9673"/>
        <dbReference type="ChEBI" id="CHEBI:30616"/>
        <dbReference type="ChEBI" id="CHEBI:32682"/>
        <dbReference type="ChEBI" id="CHEBI:33019"/>
        <dbReference type="ChEBI" id="CHEBI:78442"/>
        <dbReference type="ChEBI" id="CHEBI:78513"/>
        <dbReference type="ChEBI" id="CHEBI:456215"/>
        <dbReference type="EC" id="6.1.1.19"/>
    </reaction>
</comment>
<dbReference type="Pfam" id="PF03485">
    <property type="entry name" value="Arg_tRNA_synt_N"/>
    <property type="match status" value="1"/>
</dbReference>
<dbReference type="Gene3D" id="3.30.1360.70">
    <property type="entry name" value="Arginyl tRNA synthetase N-terminal domain"/>
    <property type="match status" value="1"/>
</dbReference>
<feature type="domain" description="DALR anticodon binding" evidence="13">
    <location>
        <begin position="442"/>
        <end position="564"/>
    </location>
</feature>
<dbReference type="SMART" id="SM01016">
    <property type="entry name" value="Arg_tRNA_synt_N"/>
    <property type="match status" value="1"/>
</dbReference>
<evidence type="ECO:0000313" key="16">
    <source>
        <dbReference type="Proteomes" id="UP001165041"/>
    </source>
</evidence>
<evidence type="ECO:0000256" key="6">
    <source>
        <dbReference type="ARBA" id="ARBA00022741"/>
    </source>
</evidence>
<dbReference type="EC" id="6.1.1.19" evidence="11"/>
<evidence type="ECO:0000256" key="7">
    <source>
        <dbReference type="ARBA" id="ARBA00022840"/>
    </source>
</evidence>
<dbReference type="PANTHER" id="PTHR11956">
    <property type="entry name" value="ARGINYL-TRNA SYNTHETASE"/>
    <property type="match status" value="1"/>
</dbReference>